<dbReference type="PROSITE" id="PS00018">
    <property type="entry name" value="EF_HAND_1"/>
    <property type="match status" value="1"/>
</dbReference>
<feature type="domain" description="Bacterial bifunctional deaminase-reductase C-terminal" evidence="1">
    <location>
        <begin position="6"/>
        <end position="155"/>
    </location>
</feature>
<name>A0ABW0ZC42_9ACTN</name>
<dbReference type="PANTHER" id="PTHR38011:SF11">
    <property type="entry name" value="2,5-DIAMINO-6-RIBOSYLAMINO-4(3H)-PYRIMIDINONE 5'-PHOSPHATE REDUCTASE"/>
    <property type="match status" value="1"/>
</dbReference>
<dbReference type="PANTHER" id="PTHR38011">
    <property type="entry name" value="DIHYDROFOLATE REDUCTASE FAMILY PROTEIN (AFU_ORTHOLOGUE AFUA_8G06820)"/>
    <property type="match status" value="1"/>
</dbReference>
<accession>A0ABW0ZC42</accession>
<dbReference type="Gene3D" id="3.40.430.10">
    <property type="entry name" value="Dihydrofolate Reductase, subunit A"/>
    <property type="match status" value="1"/>
</dbReference>
<evidence type="ECO:0000313" key="3">
    <source>
        <dbReference type="Proteomes" id="UP001596072"/>
    </source>
</evidence>
<dbReference type="SUPFAM" id="SSF53597">
    <property type="entry name" value="Dihydrofolate reductase-like"/>
    <property type="match status" value="1"/>
</dbReference>
<reference evidence="3" key="1">
    <citation type="journal article" date="2019" name="Int. J. Syst. Evol. Microbiol.">
        <title>The Global Catalogue of Microorganisms (GCM) 10K type strain sequencing project: providing services to taxonomists for standard genome sequencing and annotation.</title>
        <authorList>
            <consortium name="The Broad Institute Genomics Platform"/>
            <consortium name="The Broad Institute Genome Sequencing Center for Infectious Disease"/>
            <person name="Wu L."/>
            <person name="Ma J."/>
        </authorList>
    </citation>
    <scope>NUCLEOTIDE SEQUENCE [LARGE SCALE GENOMIC DNA]</scope>
    <source>
        <strain evidence="3">YIM 94188</strain>
    </source>
</reference>
<protein>
    <submittedName>
        <fullName evidence="2">Dihydrofolate reductase family protein</fullName>
    </submittedName>
</protein>
<dbReference type="RefSeq" id="WP_136434005.1">
    <property type="nucleotide sequence ID" value="NZ_JBHSNS010000002.1"/>
</dbReference>
<sequence>MTRAIYYTATTLDGFIADPDDSLDWLMRQDQDAGGALNYEDFISGIGAIVMGSTTYEWVLAHTERTGESWSYSMPAWVMTSRDLVPVPGADIRFAKGDVTTVYDDLVAAADGKDVWVVGGGDLAGQFADAGLLDEVVAYLAPVTLGAGRQLLPRRLDLELLEATQNKAFIAARYRVVGALKEDRESGGGEDQPAR</sequence>
<evidence type="ECO:0000259" key="1">
    <source>
        <dbReference type="Pfam" id="PF01872"/>
    </source>
</evidence>
<dbReference type="Proteomes" id="UP001596072">
    <property type="component" value="Unassembled WGS sequence"/>
</dbReference>
<dbReference type="EMBL" id="JBHSNS010000002">
    <property type="protein sequence ID" value="MFC5728570.1"/>
    <property type="molecule type" value="Genomic_DNA"/>
</dbReference>
<dbReference type="Pfam" id="PF01872">
    <property type="entry name" value="RibD_C"/>
    <property type="match status" value="1"/>
</dbReference>
<dbReference type="InterPro" id="IPR050765">
    <property type="entry name" value="Riboflavin_Biosynth_HTPR"/>
</dbReference>
<dbReference type="InterPro" id="IPR002734">
    <property type="entry name" value="RibDG_C"/>
</dbReference>
<organism evidence="2 3">
    <name type="scientific">Nocardioides vastitatis</name>
    <dbReference type="NCBI Taxonomy" id="2568655"/>
    <lineage>
        <taxon>Bacteria</taxon>
        <taxon>Bacillati</taxon>
        <taxon>Actinomycetota</taxon>
        <taxon>Actinomycetes</taxon>
        <taxon>Propionibacteriales</taxon>
        <taxon>Nocardioidaceae</taxon>
        <taxon>Nocardioides</taxon>
    </lineage>
</organism>
<keyword evidence="3" id="KW-1185">Reference proteome</keyword>
<dbReference type="InterPro" id="IPR024072">
    <property type="entry name" value="DHFR-like_dom_sf"/>
</dbReference>
<evidence type="ECO:0000313" key="2">
    <source>
        <dbReference type="EMBL" id="MFC5728570.1"/>
    </source>
</evidence>
<gene>
    <name evidence="2" type="ORF">ACFPQB_06540</name>
</gene>
<dbReference type="InterPro" id="IPR018247">
    <property type="entry name" value="EF_Hand_1_Ca_BS"/>
</dbReference>
<proteinExistence type="predicted"/>
<comment type="caution">
    <text evidence="2">The sequence shown here is derived from an EMBL/GenBank/DDBJ whole genome shotgun (WGS) entry which is preliminary data.</text>
</comment>